<organism evidence="1 2">
    <name type="scientific">Tegillarca granosa</name>
    <name type="common">Malaysian cockle</name>
    <name type="synonym">Anadara granosa</name>
    <dbReference type="NCBI Taxonomy" id="220873"/>
    <lineage>
        <taxon>Eukaryota</taxon>
        <taxon>Metazoa</taxon>
        <taxon>Spiralia</taxon>
        <taxon>Lophotrochozoa</taxon>
        <taxon>Mollusca</taxon>
        <taxon>Bivalvia</taxon>
        <taxon>Autobranchia</taxon>
        <taxon>Pteriomorphia</taxon>
        <taxon>Arcoida</taxon>
        <taxon>Arcoidea</taxon>
        <taxon>Arcidae</taxon>
        <taxon>Tegillarca</taxon>
    </lineage>
</organism>
<keyword evidence="2" id="KW-1185">Reference proteome</keyword>
<dbReference type="SUPFAM" id="SSF53067">
    <property type="entry name" value="Actin-like ATPase domain"/>
    <property type="match status" value="1"/>
</dbReference>
<gene>
    <name evidence="1" type="ORF">KUTeg_024164</name>
</gene>
<evidence type="ECO:0000313" key="2">
    <source>
        <dbReference type="Proteomes" id="UP001217089"/>
    </source>
</evidence>
<dbReference type="Gene3D" id="3.30.420.40">
    <property type="match status" value="1"/>
</dbReference>
<protein>
    <recommendedName>
        <fullName evidence="3">Heat shock 70 kDa protein 12A</fullName>
    </recommendedName>
</protein>
<sequence length="425" mass="47646">MLGRDENSSSLGLVTVAIDFGTTYSGYAFAFRHQPERIILPIWSASGCKGLASKKTPCDILLNGDGKFVAFGYAAREKYCDLRDDDDHQGYYYFRKFKMELHKRKSGLSYRTQLKDVNGKTLPAIKVFSMSIQYLKDKVLEHVKKTGPLVTENDLNWVLTVPAIWDEQAKYFMRKAAEEAGIPGKQLILALEPEAASVYAKEINVRRSEGGLSPYEPGTKFMVLDLGAKDLKDVIIVGGFADSFIIRKMIKEKFPDLTFVIPDEAELVVLKGAVLYGNNPNIVSERINKFTYGTEIHRFFLDGDDENKKIRIGGTSYCRSVFNKLAEIGQPFKIGEVVQTEIYPLKADMTKMSVKFYQSSERDPKYVDSDKCTFLGKIVVDMPDINGGLDRCVNVFVGFGDTELKITGQDECSGSNVHAELKLLD</sequence>
<name>A0ABQ9DWJ4_TEGGR</name>
<comment type="caution">
    <text evidence="1">The sequence shown here is derived from an EMBL/GenBank/DDBJ whole genome shotgun (WGS) entry which is preliminary data.</text>
</comment>
<dbReference type="PANTHER" id="PTHR14187:SF5">
    <property type="entry name" value="HEAT SHOCK 70 KDA PROTEIN 12A"/>
    <property type="match status" value="1"/>
</dbReference>
<dbReference type="EMBL" id="JARBDR010000923">
    <property type="protein sequence ID" value="KAJ8297633.1"/>
    <property type="molecule type" value="Genomic_DNA"/>
</dbReference>
<dbReference type="InterPro" id="IPR043129">
    <property type="entry name" value="ATPase_NBD"/>
</dbReference>
<evidence type="ECO:0000313" key="1">
    <source>
        <dbReference type="EMBL" id="KAJ8297633.1"/>
    </source>
</evidence>
<proteinExistence type="predicted"/>
<dbReference type="PANTHER" id="PTHR14187">
    <property type="entry name" value="ALPHA KINASE/ELONGATION FACTOR 2 KINASE"/>
    <property type="match status" value="1"/>
</dbReference>
<dbReference type="Proteomes" id="UP001217089">
    <property type="component" value="Unassembled WGS sequence"/>
</dbReference>
<accession>A0ABQ9DWJ4</accession>
<reference evidence="1 2" key="1">
    <citation type="submission" date="2022-12" db="EMBL/GenBank/DDBJ databases">
        <title>Chromosome-level genome of Tegillarca granosa.</title>
        <authorList>
            <person name="Kim J."/>
        </authorList>
    </citation>
    <scope>NUCLEOTIDE SEQUENCE [LARGE SCALE GENOMIC DNA]</scope>
    <source>
        <strain evidence="1">Teg-2019</strain>
        <tissue evidence="1">Adductor muscle</tissue>
    </source>
</reference>
<evidence type="ECO:0008006" key="3">
    <source>
        <dbReference type="Google" id="ProtNLM"/>
    </source>
</evidence>